<reference evidence="1 2" key="1">
    <citation type="journal article" date="2013" name="BMC Genomics">
        <title>Reconstruction of the lipid metabolism for the microalga Monoraphidium neglectum from its genome sequence reveals characteristics suitable for biofuel production.</title>
        <authorList>
            <person name="Bogen C."/>
            <person name="Al-Dilaimi A."/>
            <person name="Albersmeier A."/>
            <person name="Wichmann J."/>
            <person name="Grundmann M."/>
            <person name="Rupp O."/>
            <person name="Lauersen K.J."/>
            <person name="Blifernez-Klassen O."/>
            <person name="Kalinowski J."/>
            <person name="Goesmann A."/>
            <person name="Mussgnug J.H."/>
            <person name="Kruse O."/>
        </authorList>
    </citation>
    <scope>NUCLEOTIDE SEQUENCE [LARGE SCALE GENOMIC DNA]</scope>
    <source>
        <strain evidence="1 2">SAG 48.87</strain>
    </source>
</reference>
<dbReference type="RefSeq" id="XP_013898369.1">
    <property type="nucleotide sequence ID" value="XM_014042915.1"/>
</dbReference>
<dbReference type="KEGG" id="mng:MNEG_8609"/>
<protein>
    <submittedName>
        <fullName evidence="1">Uncharacterized protein</fullName>
    </submittedName>
</protein>
<evidence type="ECO:0000313" key="1">
    <source>
        <dbReference type="EMBL" id="KIY99349.1"/>
    </source>
</evidence>
<dbReference type="Proteomes" id="UP000054498">
    <property type="component" value="Unassembled WGS sequence"/>
</dbReference>
<dbReference type="AlphaFoldDB" id="A0A0D2M7K2"/>
<dbReference type="EMBL" id="KK101874">
    <property type="protein sequence ID" value="KIY99349.1"/>
    <property type="molecule type" value="Genomic_DNA"/>
</dbReference>
<keyword evidence="2" id="KW-1185">Reference proteome</keyword>
<sequence>MDELCSELLAPANVTTDSKDPTKIHYGCGAATVAQVNKVSSDLAALEPKVAAAARAMELASSVQATLGGSNQTTALRAEVDALRAGVAALTAADTRATQQLTALEAANQTAARQIAVLTAIVQELQANATNATNPGIVSQQLAALAAADVGTAQRLALLVAANTTSAQQIANLAAANSRAAQQLALLEAANQTAALEITALKSAAQQCTCGLELKAVNSTLADIRSVQQADAAAISLAKATVNTLKSTVMAGAAATESVNSSLTFLAAAVANVSAMNFSAYAKISDLANINAVTLAEFV</sequence>
<evidence type="ECO:0000313" key="2">
    <source>
        <dbReference type="Proteomes" id="UP000054498"/>
    </source>
</evidence>
<dbReference type="GeneID" id="25741485"/>
<name>A0A0D2M7K2_9CHLO</name>
<gene>
    <name evidence="1" type="ORF">MNEG_8609</name>
</gene>
<accession>A0A0D2M7K2</accession>
<proteinExistence type="predicted"/>
<organism evidence="1 2">
    <name type="scientific">Monoraphidium neglectum</name>
    <dbReference type="NCBI Taxonomy" id="145388"/>
    <lineage>
        <taxon>Eukaryota</taxon>
        <taxon>Viridiplantae</taxon>
        <taxon>Chlorophyta</taxon>
        <taxon>core chlorophytes</taxon>
        <taxon>Chlorophyceae</taxon>
        <taxon>CS clade</taxon>
        <taxon>Sphaeropleales</taxon>
        <taxon>Selenastraceae</taxon>
        <taxon>Monoraphidium</taxon>
    </lineage>
</organism>